<accession>A0A644TY83</accession>
<gene>
    <name evidence="1" type="ORF">SDC9_17376</name>
</gene>
<evidence type="ECO:0000313" key="1">
    <source>
        <dbReference type="EMBL" id="MPL71599.1"/>
    </source>
</evidence>
<proteinExistence type="predicted"/>
<dbReference type="AlphaFoldDB" id="A0A644TY83"/>
<organism evidence="1">
    <name type="scientific">bioreactor metagenome</name>
    <dbReference type="NCBI Taxonomy" id="1076179"/>
    <lineage>
        <taxon>unclassified sequences</taxon>
        <taxon>metagenomes</taxon>
        <taxon>ecological metagenomes</taxon>
    </lineage>
</organism>
<name>A0A644TY83_9ZZZZ</name>
<reference evidence="1" key="1">
    <citation type="submission" date="2019-08" db="EMBL/GenBank/DDBJ databases">
        <authorList>
            <person name="Kucharzyk K."/>
            <person name="Murdoch R.W."/>
            <person name="Higgins S."/>
            <person name="Loffler F."/>
        </authorList>
    </citation>
    <scope>NUCLEOTIDE SEQUENCE</scope>
</reference>
<protein>
    <submittedName>
        <fullName evidence="1">Uncharacterized protein</fullName>
    </submittedName>
</protein>
<sequence length="92" mass="10730">MTAASVIHGGGTEYFRRIRFACPVCLSSQTEEVWVSDPDDLNKLFVPCRVCGSPTLRIDTPEDDVNFFVYRDVRQKLDERMAEQMEDQYDYR</sequence>
<comment type="caution">
    <text evidence="1">The sequence shown here is derived from an EMBL/GenBank/DDBJ whole genome shotgun (WGS) entry which is preliminary data.</text>
</comment>
<dbReference type="EMBL" id="VSSQ01000060">
    <property type="protein sequence ID" value="MPL71599.1"/>
    <property type="molecule type" value="Genomic_DNA"/>
</dbReference>